<comment type="caution">
    <text evidence="2">The sequence shown here is derived from an EMBL/GenBank/DDBJ whole genome shotgun (WGS) entry which is preliminary data.</text>
</comment>
<dbReference type="EMBL" id="JAWQEG010000237">
    <property type="protein sequence ID" value="KAK3893016.1"/>
    <property type="molecule type" value="Genomic_DNA"/>
</dbReference>
<organism evidence="2 3">
    <name type="scientific">Petrolisthes cinctipes</name>
    <name type="common">Flat porcelain crab</name>
    <dbReference type="NCBI Taxonomy" id="88211"/>
    <lineage>
        <taxon>Eukaryota</taxon>
        <taxon>Metazoa</taxon>
        <taxon>Ecdysozoa</taxon>
        <taxon>Arthropoda</taxon>
        <taxon>Crustacea</taxon>
        <taxon>Multicrustacea</taxon>
        <taxon>Malacostraca</taxon>
        <taxon>Eumalacostraca</taxon>
        <taxon>Eucarida</taxon>
        <taxon>Decapoda</taxon>
        <taxon>Pleocyemata</taxon>
        <taxon>Anomura</taxon>
        <taxon>Galatheoidea</taxon>
        <taxon>Porcellanidae</taxon>
        <taxon>Petrolisthes</taxon>
    </lineage>
</organism>
<dbReference type="AlphaFoldDB" id="A0AAE1L1F3"/>
<protein>
    <submittedName>
        <fullName evidence="2">Uncharacterized protein</fullName>
    </submittedName>
</protein>
<feature type="coiled-coil region" evidence="1">
    <location>
        <begin position="91"/>
        <end position="118"/>
    </location>
</feature>
<sequence length="135" mass="15466">MCGVLINVFMHISQKIKPRKLPPQRSCPASTSVIDALQPDVPLQPDADKENEVTITTKEPTCNVAFKKASNIVKVDHNYNISSPRQLKRRLDLLVNEMEATRKKLITVQRRAQRQKKKCFSDGYFEESSRNKIDL</sequence>
<name>A0AAE1L1F3_PETCI</name>
<evidence type="ECO:0000313" key="3">
    <source>
        <dbReference type="Proteomes" id="UP001286313"/>
    </source>
</evidence>
<gene>
    <name evidence="2" type="ORF">Pcinc_003195</name>
</gene>
<reference evidence="2" key="1">
    <citation type="submission" date="2023-10" db="EMBL/GenBank/DDBJ databases">
        <title>Genome assemblies of two species of porcelain crab, Petrolisthes cinctipes and Petrolisthes manimaculis (Anomura: Porcellanidae).</title>
        <authorList>
            <person name="Angst P."/>
        </authorList>
    </citation>
    <scope>NUCLEOTIDE SEQUENCE</scope>
    <source>
        <strain evidence="2">PB745_01</strain>
        <tissue evidence="2">Gill</tissue>
    </source>
</reference>
<keyword evidence="1" id="KW-0175">Coiled coil</keyword>
<dbReference type="Proteomes" id="UP001286313">
    <property type="component" value="Unassembled WGS sequence"/>
</dbReference>
<accession>A0AAE1L1F3</accession>
<evidence type="ECO:0000313" key="2">
    <source>
        <dbReference type="EMBL" id="KAK3893016.1"/>
    </source>
</evidence>
<evidence type="ECO:0000256" key="1">
    <source>
        <dbReference type="SAM" id="Coils"/>
    </source>
</evidence>
<proteinExistence type="predicted"/>
<keyword evidence="3" id="KW-1185">Reference proteome</keyword>